<protein>
    <submittedName>
        <fullName evidence="2">DUF1540 domain-containing protein</fullName>
    </submittedName>
</protein>
<dbReference type="Proteomes" id="UP001595843">
    <property type="component" value="Unassembled WGS sequence"/>
</dbReference>
<dbReference type="RefSeq" id="WP_380703863.1">
    <property type="nucleotide sequence ID" value="NZ_JBHSAP010000009.1"/>
</dbReference>
<feature type="domain" description="DUF1540" evidence="1">
    <location>
        <begin position="4"/>
        <end position="66"/>
    </location>
</feature>
<comment type="caution">
    <text evidence="2">The sequence shown here is derived from an EMBL/GenBank/DDBJ whole genome shotgun (WGS) entry which is preliminary data.</text>
</comment>
<evidence type="ECO:0000313" key="3">
    <source>
        <dbReference type="Proteomes" id="UP001595843"/>
    </source>
</evidence>
<proteinExistence type="predicted"/>
<organism evidence="2 3">
    <name type="scientific">Salinithrix halophila</name>
    <dbReference type="NCBI Taxonomy" id="1485204"/>
    <lineage>
        <taxon>Bacteria</taxon>
        <taxon>Bacillati</taxon>
        <taxon>Bacillota</taxon>
        <taxon>Bacilli</taxon>
        <taxon>Bacillales</taxon>
        <taxon>Thermoactinomycetaceae</taxon>
        <taxon>Salinithrix</taxon>
    </lineage>
</organism>
<dbReference type="Pfam" id="PF07561">
    <property type="entry name" value="DUF1540"/>
    <property type="match status" value="1"/>
</dbReference>
<accession>A0ABV8JHJ9</accession>
<dbReference type="EMBL" id="JBHSAP010000009">
    <property type="protein sequence ID" value="MFC4076691.1"/>
    <property type="molecule type" value="Genomic_DNA"/>
</dbReference>
<evidence type="ECO:0000313" key="2">
    <source>
        <dbReference type="EMBL" id="MFC4076691.1"/>
    </source>
</evidence>
<name>A0ABV8JHJ9_9BACL</name>
<keyword evidence="3" id="KW-1185">Reference proteome</keyword>
<sequence>MPVVKCSVANCHYWGEGNKCQADAIMVDIDQHSDAKYHEEIGGEFVDSNHQDYAARISADTCCHTFKPKKAH</sequence>
<gene>
    <name evidence="2" type="ORF">ACFOUO_07700</name>
</gene>
<dbReference type="InterPro" id="IPR011437">
    <property type="entry name" value="DUF1540"/>
</dbReference>
<reference evidence="3" key="1">
    <citation type="journal article" date="2019" name="Int. J. Syst. Evol. Microbiol.">
        <title>The Global Catalogue of Microorganisms (GCM) 10K type strain sequencing project: providing services to taxonomists for standard genome sequencing and annotation.</title>
        <authorList>
            <consortium name="The Broad Institute Genomics Platform"/>
            <consortium name="The Broad Institute Genome Sequencing Center for Infectious Disease"/>
            <person name="Wu L."/>
            <person name="Ma J."/>
        </authorList>
    </citation>
    <scope>NUCLEOTIDE SEQUENCE [LARGE SCALE GENOMIC DNA]</scope>
    <source>
        <strain evidence="3">IBRC-M 10813</strain>
    </source>
</reference>
<evidence type="ECO:0000259" key="1">
    <source>
        <dbReference type="Pfam" id="PF07561"/>
    </source>
</evidence>